<protein>
    <recommendedName>
        <fullName evidence="3">Cytoplasmic protein</fullName>
    </recommendedName>
</protein>
<proteinExistence type="predicted"/>
<dbReference type="EMBL" id="CP000510">
    <property type="protein sequence ID" value="ABM04565.1"/>
    <property type="molecule type" value="Genomic_DNA"/>
</dbReference>
<keyword evidence="2" id="KW-1185">Reference proteome</keyword>
<evidence type="ECO:0000313" key="2">
    <source>
        <dbReference type="Proteomes" id="UP000000639"/>
    </source>
</evidence>
<evidence type="ECO:0008006" key="3">
    <source>
        <dbReference type="Google" id="ProtNLM"/>
    </source>
</evidence>
<dbReference type="KEGG" id="pin:Ping_2860"/>
<dbReference type="Proteomes" id="UP000000639">
    <property type="component" value="Chromosome"/>
</dbReference>
<name>A1SYK0_PSYIN</name>
<organism evidence="1 2">
    <name type="scientific">Psychromonas ingrahamii (strain DSM 17664 / CCUG 51855 / 37)</name>
    <dbReference type="NCBI Taxonomy" id="357804"/>
    <lineage>
        <taxon>Bacteria</taxon>
        <taxon>Pseudomonadati</taxon>
        <taxon>Pseudomonadota</taxon>
        <taxon>Gammaproteobacteria</taxon>
        <taxon>Alteromonadales</taxon>
        <taxon>Psychromonadaceae</taxon>
        <taxon>Psychromonas</taxon>
    </lineage>
</organism>
<dbReference type="OrthoDB" id="9128325at2"/>
<gene>
    <name evidence="1" type="ordered locus">Ping_2860</name>
</gene>
<sequence length="453" mass="51905">MFTFTKDFNCCKTVHCENFAVINSADYIQKSRQLGYLSTGCKLCGSYPPWVNNKLVEKIINEKLELNFARKLTGCRKCAQYFFFEKSTKSISHGYTSAGTQRKKCSDCHAVFTLPYFKNINALRLILNSIMANQEIKESIKATGLSARLYYFYLNKLAQILVTFSRLNEEKVIQQKQLSLYTQGKVVHLAHNRGFYTLLTSEVDSGYLLLQNNNLTRESLVKKALYDEQENTIISANNKDNLETALIKRYEQHFKRRHFEQLLVGELKPTTKCYLIYPDKLAYAHFQLLTVFTAKASSYTHYIEHESCFRAAALMASAADIKTAKADIYFYLSSYKTGEHLQGRKIGWWGDKWFSNDFGAYCPIASSTTLNADLKLSDTSSNGLFYAYLDSHLNKGINSINVIDNLSEIHRTIFNYCELKNKTSRAKLLKVTDRIYTPQSLLDAALKTIMNGY</sequence>
<reference evidence="1 2" key="1">
    <citation type="submission" date="2007-01" db="EMBL/GenBank/DDBJ databases">
        <title>Complete sequence of Psychromonas ingrahamii 37.</title>
        <authorList>
            <consortium name="US DOE Joint Genome Institute"/>
            <person name="Copeland A."/>
            <person name="Lucas S."/>
            <person name="Lapidus A."/>
            <person name="Barry K."/>
            <person name="Detter J.C."/>
            <person name="Glavina del Rio T."/>
            <person name="Hammon N."/>
            <person name="Israni S."/>
            <person name="Dalin E."/>
            <person name="Tice H."/>
            <person name="Pitluck S."/>
            <person name="Thompson L.S."/>
            <person name="Brettin T."/>
            <person name="Bruce D."/>
            <person name="Han C."/>
            <person name="Tapia R."/>
            <person name="Schmutz J."/>
            <person name="Larimer F."/>
            <person name="Land M."/>
            <person name="Hauser L."/>
            <person name="Kyrpides N."/>
            <person name="Ivanova N."/>
            <person name="Staley J."/>
            <person name="Richardson P."/>
        </authorList>
    </citation>
    <scope>NUCLEOTIDE SEQUENCE [LARGE SCALE GENOMIC DNA]</scope>
    <source>
        <strain evidence="1 2">37</strain>
    </source>
</reference>
<dbReference type="HOGENOM" id="CLU_603911_0_0_6"/>
<evidence type="ECO:0000313" key="1">
    <source>
        <dbReference type="EMBL" id="ABM04565.1"/>
    </source>
</evidence>
<dbReference type="RefSeq" id="WP_011771119.1">
    <property type="nucleotide sequence ID" value="NC_008709.1"/>
</dbReference>
<dbReference type="eggNOG" id="COG3677">
    <property type="taxonomic scope" value="Bacteria"/>
</dbReference>
<dbReference type="AlphaFoldDB" id="A1SYK0"/>
<accession>A1SYK0</accession>
<dbReference type="STRING" id="357804.Ping_2860"/>